<proteinExistence type="predicted"/>
<keyword evidence="1" id="KW-0812">Transmembrane</keyword>
<dbReference type="Proteomes" id="UP000541444">
    <property type="component" value="Unassembled WGS sequence"/>
</dbReference>
<accession>A0A7J7L2F2</accession>
<organism evidence="2 3">
    <name type="scientific">Kingdonia uniflora</name>
    <dbReference type="NCBI Taxonomy" id="39325"/>
    <lineage>
        <taxon>Eukaryota</taxon>
        <taxon>Viridiplantae</taxon>
        <taxon>Streptophyta</taxon>
        <taxon>Embryophyta</taxon>
        <taxon>Tracheophyta</taxon>
        <taxon>Spermatophyta</taxon>
        <taxon>Magnoliopsida</taxon>
        <taxon>Ranunculales</taxon>
        <taxon>Circaeasteraceae</taxon>
        <taxon>Kingdonia</taxon>
    </lineage>
</organism>
<name>A0A7J7L2F2_9MAGN</name>
<reference evidence="2 3" key="1">
    <citation type="journal article" date="2020" name="IScience">
        <title>Genome Sequencing of the Endangered Kingdonia uniflora (Circaeasteraceae, Ranunculales) Reveals Potential Mechanisms of Evolutionary Specialization.</title>
        <authorList>
            <person name="Sun Y."/>
            <person name="Deng T."/>
            <person name="Zhang A."/>
            <person name="Moore M.J."/>
            <person name="Landis J.B."/>
            <person name="Lin N."/>
            <person name="Zhang H."/>
            <person name="Zhang X."/>
            <person name="Huang J."/>
            <person name="Zhang X."/>
            <person name="Sun H."/>
            <person name="Wang H."/>
        </authorList>
    </citation>
    <scope>NUCLEOTIDE SEQUENCE [LARGE SCALE GENOMIC DNA]</scope>
    <source>
        <strain evidence="2">TB1705</strain>
        <tissue evidence="2">Leaf</tissue>
    </source>
</reference>
<evidence type="ECO:0000313" key="3">
    <source>
        <dbReference type="Proteomes" id="UP000541444"/>
    </source>
</evidence>
<dbReference type="OrthoDB" id="272985at2759"/>
<dbReference type="SUPFAM" id="SSF52540">
    <property type="entry name" value="P-loop containing nucleoside triphosphate hydrolases"/>
    <property type="match status" value="1"/>
</dbReference>
<evidence type="ECO:0000313" key="2">
    <source>
        <dbReference type="EMBL" id="KAF6136816.1"/>
    </source>
</evidence>
<dbReference type="AlphaFoldDB" id="A0A7J7L2F2"/>
<feature type="transmembrane region" description="Helical" evidence="1">
    <location>
        <begin position="186"/>
        <end position="213"/>
    </location>
</feature>
<evidence type="ECO:0008006" key="4">
    <source>
        <dbReference type="Google" id="ProtNLM"/>
    </source>
</evidence>
<gene>
    <name evidence="2" type="ORF">GIB67_030101</name>
</gene>
<dbReference type="EMBL" id="JACGCM010002671">
    <property type="protein sequence ID" value="KAF6136816.1"/>
    <property type="molecule type" value="Genomic_DNA"/>
</dbReference>
<keyword evidence="1" id="KW-0472">Membrane</keyword>
<keyword evidence="3" id="KW-1185">Reference proteome</keyword>
<dbReference type="InterPro" id="IPR027417">
    <property type="entry name" value="P-loop_NTPase"/>
</dbReference>
<sequence>MRLIDNSSENVAFPHTLLEIGSNPKETVELPAAFNKCANLDELICSVYPHLEEVTTASTTYLTERMILSARNEDVNIINIQAMAKIQGQEIVYLAADKLSEADADDRTVTNRYPQEYMNSLDHLGNAGELLDSSDKAQTLNVKTKRLFVTEPPEGCTFLDGLEVRVAFGNVWKQPMSELSGGQRSLLALSLILACIKLFSLLFAIAIVLALMADYVASKVHRRNHRGEPQECAHHQGRRGSPIMFRPMELLPITGEVLNTGRELEEMPKVRVKQEHR</sequence>
<comment type="caution">
    <text evidence="2">The sequence shown here is derived from an EMBL/GenBank/DDBJ whole genome shotgun (WGS) entry which is preliminary data.</text>
</comment>
<dbReference type="Gene3D" id="3.40.50.300">
    <property type="entry name" value="P-loop containing nucleotide triphosphate hydrolases"/>
    <property type="match status" value="1"/>
</dbReference>
<evidence type="ECO:0000256" key="1">
    <source>
        <dbReference type="SAM" id="Phobius"/>
    </source>
</evidence>
<protein>
    <recommendedName>
        <fullName evidence="4">ATP-dependent DNA helicase</fullName>
    </recommendedName>
</protein>
<keyword evidence="1" id="KW-1133">Transmembrane helix</keyword>